<organism evidence="3 4">
    <name type="scientific">Pseudomonas linyingensis</name>
    <dbReference type="NCBI Taxonomy" id="915471"/>
    <lineage>
        <taxon>Bacteria</taxon>
        <taxon>Pseudomonadati</taxon>
        <taxon>Pseudomonadota</taxon>
        <taxon>Gammaproteobacteria</taxon>
        <taxon>Pseudomonadales</taxon>
        <taxon>Pseudomonadaceae</taxon>
        <taxon>Pseudomonas</taxon>
    </lineage>
</organism>
<dbReference type="Pfam" id="PF12975">
    <property type="entry name" value="DUF3859"/>
    <property type="match status" value="1"/>
</dbReference>
<gene>
    <name evidence="3" type="ORF">SAMN05216201_103260</name>
</gene>
<keyword evidence="4" id="KW-1185">Reference proteome</keyword>
<dbReference type="Proteomes" id="UP000242930">
    <property type="component" value="Unassembled WGS sequence"/>
</dbReference>
<feature type="chain" id="PRO_5017451455" description="DUF3859 domain-containing protein" evidence="1">
    <location>
        <begin position="23"/>
        <end position="155"/>
    </location>
</feature>
<sequence>MQLFRMAGVLAALGLASGLAVAEVRVEGPVEYGVFATPLRDVQPGERVLLRSNQQVHTTTTIPARLGTKFGLRLTLSDKRVDDTPLTLLYLTPGVVTPDGQRHDRFEVVQKLAPGALQDVMAFEFTEHHEVVPGEWHFLVFQGDRKLAEQRFDVR</sequence>
<evidence type="ECO:0000259" key="2">
    <source>
        <dbReference type="Pfam" id="PF12975"/>
    </source>
</evidence>
<accession>A0A1H6UZK9</accession>
<name>A0A1H6UZK9_9PSED</name>
<feature type="domain" description="DUF3859" evidence="2">
    <location>
        <begin position="25"/>
        <end position="154"/>
    </location>
</feature>
<dbReference type="OrthoDB" id="6312831at2"/>
<dbReference type="AlphaFoldDB" id="A0A1H6UZK9"/>
<dbReference type="RefSeq" id="WP_090308078.1">
    <property type="nucleotide sequence ID" value="NZ_FNZE01000003.1"/>
</dbReference>
<proteinExistence type="predicted"/>
<evidence type="ECO:0000313" key="4">
    <source>
        <dbReference type="Proteomes" id="UP000242930"/>
    </source>
</evidence>
<evidence type="ECO:0000256" key="1">
    <source>
        <dbReference type="SAM" id="SignalP"/>
    </source>
</evidence>
<dbReference type="InterPro" id="IPR024331">
    <property type="entry name" value="DUF3859"/>
</dbReference>
<feature type="signal peptide" evidence="1">
    <location>
        <begin position="1"/>
        <end position="22"/>
    </location>
</feature>
<protein>
    <recommendedName>
        <fullName evidence="2">DUF3859 domain-containing protein</fullName>
    </recommendedName>
</protein>
<dbReference type="STRING" id="915471.SAMN05216201_103260"/>
<evidence type="ECO:0000313" key="3">
    <source>
        <dbReference type="EMBL" id="SEI96114.1"/>
    </source>
</evidence>
<dbReference type="Gene3D" id="2.60.40.2390">
    <property type="match status" value="1"/>
</dbReference>
<reference evidence="4" key="1">
    <citation type="submission" date="2016-10" db="EMBL/GenBank/DDBJ databases">
        <authorList>
            <person name="Varghese N."/>
            <person name="Submissions S."/>
        </authorList>
    </citation>
    <scope>NUCLEOTIDE SEQUENCE [LARGE SCALE GENOMIC DNA]</scope>
    <source>
        <strain evidence="4">LMG 25967</strain>
    </source>
</reference>
<keyword evidence="1" id="KW-0732">Signal</keyword>
<dbReference type="EMBL" id="FNZE01000003">
    <property type="protein sequence ID" value="SEI96114.1"/>
    <property type="molecule type" value="Genomic_DNA"/>
</dbReference>